<evidence type="ECO:0000256" key="5">
    <source>
        <dbReference type="ARBA" id="ARBA00023004"/>
    </source>
</evidence>
<dbReference type="PANTHER" id="PTHR43273">
    <property type="entry name" value="ANAEROBIC SULFATASE-MATURATING ENZYME HOMOLOG ASLB-RELATED"/>
    <property type="match status" value="1"/>
</dbReference>
<dbReference type="PANTHER" id="PTHR43273:SF3">
    <property type="entry name" value="ANAEROBIC SULFATASE-MATURATING ENZYME HOMOLOG ASLB-RELATED"/>
    <property type="match status" value="1"/>
</dbReference>
<dbReference type="SFLD" id="SFLDS00029">
    <property type="entry name" value="Radical_SAM"/>
    <property type="match status" value="1"/>
</dbReference>
<keyword evidence="4" id="KW-0479">Metal-binding</keyword>
<sequence length="484" mass="55718">MIDHIPYIHLIEVYNEKYFYDVNTNGIIHISDEMYDFLKNLLSKTSITRKQIGKEYSALSEECKSDIDLLMQKGFLCDKNENIIFRHPETDRIEEFYKTNLNMMILQVTQNCNLRCKYCVYSGSYVNRTHMNKRMSVETAIAAIKFFYDHSLNSDSVTIGFYGGEPLLEYELIKQCVAYAEEIFAGKKLSFNMTSNATLLTEESVLFLAAHDFNLTISLDGPANIQNKNRIFAGSNRGTYETVMEKLDMVKEICPAFIKKISFNAVIDLKQDVSCTSEFFMSYDLVKEIGVSGNYVDVNNLKELEQDDVPPEFYANSSYEVFKVYLNSCTNLLKGYDYSLYNFHISALHNQMVERNVYNKHKSCYDCPGGQCLPGIQRLFVNVDGRMFPCERVNETSDILCIGSIQEGFNIKNAKNLLNVAKISEDECKRCWCYKMCELCCGKAENNGKLDKGKRLSFCKTSRFSIEENIKNYITLKKYGCRTL</sequence>
<dbReference type="InterPro" id="IPR023867">
    <property type="entry name" value="Sulphatase_maturase_rSAM"/>
</dbReference>
<dbReference type="AlphaFoldDB" id="A0A3E5AJS3"/>
<keyword evidence="2" id="KW-0004">4Fe-4S</keyword>
<dbReference type="InterPro" id="IPR058240">
    <property type="entry name" value="rSAM_sf"/>
</dbReference>
<evidence type="ECO:0000256" key="4">
    <source>
        <dbReference type="ARBA" id="ARBA00022723"/>
    </source>
</evidence>
<dbReference type="RefSeq" id="WP_117691136.1">
    <property type="nucleotide sequence ID" value="NZ_QSUE01000032.1"/>
</dbReference>
<evidence type="ECO:0000256" key="6">
    <source>
        <dbReference type="ARBA" id="ARBA00023014"/>
    </source>
</evidence>
<keyword evidence="6" id="KW-0411">Iron-sulfur</keyword>
<dbReference type="GO" id="GO:0046872">
    <property type="term" value="F:metal ion binding"/>
    <property type="evidence" value="ECO:0007669"/>
    <property type="project" value="UniProtKB-KW"/>
</dbReference>
<evidence type="ECO:0000256" key="7">
    <source>
        <dbReference type="ARBA" id="ARBA00023601"/>
    </source>
</evidence>
<evidence type="ECO:0000259" key="8">
    <source>
        <dbReference type="PROSITE" id="PS51918"/>
    </source>
</evidence>
<keyword evidence="3" id="KW-0949">S-adenosyl-L-methionine</keyword>
<comment type="cofactor">
    <cofactor evidence="1">
        <name>[4Fe-4S] cluster</name>
        <dbReference type="ChEBI" id="CHEBI:49883"/>
    </cofactor>
</comment>
<dbReference type="Pfam" id="PF04055">
    <property type="entry name" value="Radical_SAM"/>
    <property type="match status" value="1"/>
</dbReference>
<dbReference type="Proteomes" id="UP000260970">
    <property type="component" value="Unassembled WGS sequence"/>
</dbReference>
<proteinExistence type="inferred from homology"/>
<organism evidence="9 10">
    <name type="scientific">Agathobacter rectalis</name>
    <dbReference type="NCBI Taxonomy" id="39491"/>
    <lineage>
        <taxon>Bacteria</taxon>
        <taxon>Bacillati</taxon>
        <taxon>Bacillota</taxon>
        <taxon>Clostridia</taxon>
        <taxon>Lachnospirales</taxon>
        <taxon>Lachnospiraceae</taxon>
        <taxon>Agathobacter</taxon>
    </lineage>
</organism>
<accession>A0A3E5AJS3</accession>
<keyword evidence="5" id="KW-0408">Iron</keyword>
<gene>
    <name evidence="9" type="ORF">DXB72_16135</name>
</gene>
<feature type="domain" description="Radical SAM core" evidence="8">
    <location>
        <begin position="95"/>
        <end position="333"/>
    </location>
</feature>
<dbReference type="InterPro" id="IPR013785">
    <property type="entry name" value="Aldolase_TIM"/>
</dbReference>
<evidence type="ECO:0000256" key="1">
    <source>
        <dbReference type="ARBA" id="ARBA00001966"/>
    </source>
</evidence>
<dbReference type="InterPro" id="IPR007197">
    <property type="entry name" value="rSAM"/>
</dbReference>
<protein>
    <submittedName>
        <fullName evidence="9">Radical SAM protein</fullName>
    </submittedName>
</protein>
<dbReference type="GO" id="GO:0016491">
    <property type="term" value="F:oxidoreductase activity"/>
    <property type="evidence" value="ECO:0007669"/>
    <property type="project" value="InterPro"/>
</dbReference>
<dbReference type="EMBL" id="QSUG01000030">
    <property type="protein sequence ID" value="RGN18998.1"/>
    <property type="molecule type" value="Genomic_DNA"/>
</dbReference>
<evidence type="ECO:0000256" key="3">
    <source>
        <dbReference type="ARBA" id="ARBA00022691"/>
    </source>
</evidence>
<dbReference type="SFLD" id="SFLDG01384">
    <property type="entry name" value="thioether_bond_formation_requi"/>
    <property type="match status" value="1"/>
</dbReference>
<dbReference type="GO" id="GO:0051539">
    <property type="term" value="F:4 iron, 4 sulfur cluster binding"/>
    <property type="evidence" value="ECO:0007669"/>
    <property type="project" value="UniProtKB-KW"/>
</dbReference>
<dbReference type="CDD" id="cd01335">
    <property type="entry name" value="Radical_SAM"/>
    <property type="match status" value="1"/>
</dbReference>
<dbReference type="PROSITE" id="PS01305">
    <property type="entry name" value="MOAA_NIFB_PQQE"/>
    <property type="match status" value="1"/>
</dbReference>
<dbReference type="SUPFAM" id="SSF102114">
    <property type="entry name" value="Radical SAM enzymes"/>
    <property type="match status" value="1"/>
</dbReference>
<comment type="caution">
    <text evidence="9">The sequence shown here is derived from an EMBL/GenBank/DDBJ whole genome shotgun (WGS) entry which is preliminary data.</text>
</comment>
<name>A0A3E5AJS3_9FIRM</name>
<comment type="similarity">
    <text evidence="7">Belongs to the radical SAM superfamily. Anaerobic sulfatase-maturating enzyme family.</text>
</comment>
<evidence type="ECO:0000256" key="2">
    <source>
        <dbReference type="ARBA" id="ARBA00022485"/>
    </source>
</evidence>
<dbReference type="SFLD" id="SFLDG01386">
    <property type="entry name" value="main_SPASM_domain-containing"/>
    <property type="match status" value="1"/>
</dbReference>
<dbReference type="Gene3D" id="3.20.20.70">
    <property type="entry name" value="Aldolase class I"/>
    <property type="match status" value="1"/>
</dbReference>
<evidence type="ECO:0000313" key="9">
    <source>
        <dbReference type="EMBL" id="RGN18998.1"/>
    </source>
</evidence>
<dbReference type="SFLD" id="SFLDG01067">
    <property type="entry name" value="SPASM/twitch_domain_containing"/>
    <property type="match status" value="1"/>
</dbReference>
<dbReference type="PROSITE" id="PS51918">
    <property type="entry name" value="RADICAL_SAM"/>
    <property type="match status" value="1"/>
</dbReference>
<evidence type="ECO:0000313" key="10">
    <source>
        <dbReference type="Proteomes" id="UP000260970"/>
    </source>
</evidence>
<dbReference type="InterPro" id="IPR000385">
    <property type="entry name" value="MoaA_NifB_PqqE_Fe-S-bd_CS"/>
</dbReference>
<reference evidence="9 10" key="1">
    <citation type="submission" date="2018-08" db="EMBL/GenBank/DDBJ databases">
        <title>A genome reference for cultivated species of the human gut microbiota.</title>
        <authorList>
            <person name="Zou Y."/>
            <person name="Xue W."/>
            <person name="Luo G."/>
        </authorList>
    </citation>
    <scope>NUCLEOTIDE SEQUENCE [LARGE SCALE GENOMIC DNA]</scope>
    <source>
        <strain evidence="9 10">OM05-6AA</strain>
    </source>
</reference>